<evidence type="ECO:0000256" key="3">
    <source>
        <dbReference type="PIRNR" id="PIRNR033490"/>
    </source>
</evidence>
<keyword evidence="5" id="KW-1185">Reference proteome</keyword>
<dbReference type="GO" id="GO:0016075">
    <property type="term" value="P:rRNA catabolic process"/>
    <property type="evidence" value="ECO:0007669"/>
    <property type="project" value="TreeGrafter"/>
</dbReference>
<gene>
    <name evidence="4" type="ORF">B9T62_19020</name>
</gene>
<dbReference type="SUPFAM" id="SSF50118">
    <property type="entry name" value="Cell growth inhibitor/plasmid maintenance toxic component"/>
    <property type="match status" value="1"/>
</dbReference>
<dbReference type="Pfam" id="PF02452">
    <property type="entry name" value="PemK_toxin"/>
    <property type="match status" value="1"/>
</dbReference>
<dbReference type="PIRSF" id="PIRSF033490">
    <property type="entry name" value="MazF"/>
    <property type="match status" value="1"/>
</dbReference>
<protein>
    <recommendedName>
        <fullName evidence="3">mRNA interferase</fullName>
        <ecNumber evidence="3">3.1.-.-</ecNumber>
    </recommendedName>
</protein>
<sequence length="135" mass="15515">MNRRVDIMSMVMERAESIVTKQFDIFLADLGESKGSVQRGVRPSIVISNDRSNLHSNFVVVCPITSSMTKAKLPTHVYMKANEIGFHKDSVVLFEQHFTIDKSLLIHKITDMPKRYERELERALIISTTRTFSRT</sequence>
<dbReference type="AlphaFoldDB" id="A0A2Z2KK31"/>
<evidence type="ECO:0000256" key="2">
    <source>
        <dbReference type="ARBA" id="ARBA00022649"/>
    </source>
</evidence>
<name>A0A2Z2KK31_9BACL</name>
<dbReference type="InterPro" id="IPR003477">
    <property type="entry name" value="PemK-like"/>
</dbReference>
<dbReference type="EC" id="3.1.-.-" evidence="3"/>
<comment type="function">
    <text evidence="3">Toxic component of a type II toxin-antitoxin (TA) system.</text>
</comment>
<organism evidence="4 5">
    <name type="scientific">Paenibacillus donghaensis</name>
    <dbReference type="NCBI Taxonomy" id="414771"/>
    <lineage>
        <taxon>Bacteria</taxon>
        <taxon>Bacillati</taxon>
        <taxon>Bacillota</taxon>
        <taxon>Bacilli</taxon>
        <taxon>Bacillales</taxon>
        <taxon>Paenibacillaceae</taxon>
        <taxon>Paenibacillus</taxon>
    </lineage>
</organism>
<keyword evidence="3" id="KW-0255">Endonuclease</keyword>
<dbReference type="PANTHER" id="PTHR33988:SF2">
    <property type="entry name" value="ENDORIBONUCLEASE MAZF"/>
    <property type="match status" value="1"/>
</dbReference>
<dbReference type="GO" id="GO:0004521">
    <property type="term" value="F:RNA endonuclease activity"/>
    <property type="evidence" value="ECO:0007669"/>
    <property type="project" value="TreeGrafter"/>
</dbReference>
<keyword evidence="3" id="KW-0378">Hydrolase</keyword>
<dbReference type="EMBL" id="CP021780">
    <property type="protein sequence ID" value="ASA22699.1"/>
    <property type="molecule type" value="Genomic_DNA"/>
</dbReference>
<evidence type="ECO:0000313" key="4">
    <source>
        <dbReference type="EMBL" id="ASA22699.1"/>
    </source>
</evidence>
<dbReference type="KEGG" id="pdh:B9T62_19020"/>
<accession>A0A2Z2KK31</accession>
<proteinExistence type="inferred from homology"/>
<dbReference type="GO" id="GO:0016787">
    <property type="term" value="F:hydrolase activity"/>
    <property type="evidence" value="ECO:0007669"/>
    <property type="project" value="UniProtKB-KW"/>
</dbReference>
<keyword evidence="2" id="KW-1277">Toxin-antitoxin system</keyword>
<keyword evidence="3" id="KW-0540">Nuclease</keyword>
<reference evidence="4 5" key="1">
    <citation type="submission" date="2017-06" db="EMBL/GenBank/DDBJ databases">
        <title>Complete genome sequence of Paenibacillus donghaensis KCTC 13049T isolated from East Sea sediment, South Korea.</title>
        <authorList>
            <person name="Jung B.K."/>
            <person name="Hong S.-J."/>
            <person name="Shin J.-H."/>
        </authorList>
    </citation>
    <scope>NUCLEOTIDE SEQUENCE [LARGE SCALE GENOMIC DNA]</scope>
    <source>
        <strain evidence="4 5">KCTC 13049</strain>
    </source>
</reference>
<dbReference type="GO" id="GO:0006402">
    <property type="term" value="P:mRNA catabolic process"/>
    <property type="evidence" value="ECO:0007669"/>
    <property type="project" value="TreeGrafter"/>
</dbReference>
<dbReference type="InterPro" id="IPR011067">
    <property type="entry name" value="Plasmid_toxin/cell-grow_inhib"/>
</dbReference>
<evidence type="ECO:0000313" key="5">
    <source>
        <dbReference type="Proteomes" id="UP000249890"/>
    </source>
</evidence>
<evidence type="ECO:0000256" key="1">
    <source>
        <dbReference type="ARBA" id="ARBA00007521"/>
    </source>
</evidence>
<dbReference type="PANTHER" id="PTHR33988">
    <property type="entry name" value="ENDORIBONUCLEASE MAZF-RELATED"/>
    <property type="match status" value="1"/>
</dbReference>
<comment type="similarity">
    <text evidence="1 3">Belongs to the PemK/MazF family.</text>
</comment>
<dbReference type="Gene3D" id="2.30.30.110">
    <property type="match status" value="1"/>
</dbReference>
<dbReference type="Proteomes" id="UP000249890">
    <property type="component" value="Chromosome"/>
</dbReference>
<dbReference type="GO" id="GO:0003677">
    <property type="term" value="F:DNA binding"/>
    <property type="evidence" value="ECO:0007669"/>
    <property type="project" value="InterPro"/>
</dbReference>